<evidence type="ECO:0000256" key="2">
    <source>
        <dbReference type="ARBA" id="ARBA00022908"/>
    </source>
</evidence>
<keyword evidence="4" id="KW-0233">DNA recombination</keyword>
<feature type="domain" description="Tyr recombinase" evidence="5">
    <location>
        <begin position="200"/>
        <end position="380"/>
    </location>
</feature>
<evidence type="ECO:0000313" key="7">
    <source>
        <dbReference type="Proteomes" id="UP000182276"/>
    </source>
</evidence>
<dbReference type="InterPro" id="IPR002104">
    <property type="entry name" value="Integrase_catalytic"/>
</dbReference>
<sequence>MGSIKLTATAIEKMPTPATRKDVYDGEVPGLVLRLLPSGTKSWSFTYRVKGMPRRLSLGVYPGVTLKLARERAREARAAVQRGEDPVEDKKAEERERLYSGFEACAKDFVKKYCKPKLKSWEQIESAFVRLAIPEFKDRPVKDIRRRDIVDLLEKVAAKTPGQSNHLRAYLSKMFNWLLEREIVEVNPVVGIAQRYKPQARTRILTDDEVKALWKATERMGGAFGDCTRLLLLSGMRRDEAGLLRWDEVNGEWASLPASRMKAGRDYRAPLSKKAQAIIEGRPRFDKCAFVFTTNGKVAINGWGKAKQTLDQYMSEELGEPVADWRLHDLRRTCASGLAKLGVRAEVIKRILAHTPPAADVTASVYNQHMYDAEARQAIEAWAEHVASLTEELAT</sequence>
<dbReference type="RefSeq" id="WP_208856860.1">
    <property type="nucleotide sequence ID" value="NZ_FNHO01000001.1"/>
</dbReference>
<dbReference type="InterPro" id="IPR053876">
    <property type="entry name" value="Phage_int_M"/>
</dbReference>
<reference evidence="6 7" key="1">
    <citation type="submission" date="2016-10" db="EMBL/GenBank/DDBJ databases">
        <authorList>
            <person name="Varghese N."/>
            <person name="Submissions S."/>
        </authorList>
    </citation>
    <scope>NUCLEOTIDE SEQUENCE [LARGE SCALE GENOMIC DNA]</scope>
    <source>
        <strain evidence="6 7">DSM 6083</strain>
    </source>
</reference>
<evidence type="ECO:0000256" key="4">
    <source>
        <dbReference type="ARBA" id="ARBA00023172"/>
    </source>
</evidence>
<keyword evidence="2" id="KW-0229">DNA integration</keyword>
<dbReference type="Pfam" id="PF22022">
    <property type="entry name" value="Phage_int_M"/>
    <property type="match status" value="1"/>
</dbReference>
<dbReference type="Proteomes" id="UP000182276">
    <property type="component" value="Unassembled WGS sequence"/>
</dbReference>
<dbReference type="InterPro" id="IPR010998">
    <property type="entry name" value="Integrase_recombinase_N"/>
</dbReference>
<name>A0ABY0QWD3_9GAMM</name>
<dbReference type="Pfam" id="PF13356">
    <property type="entry name" value="Arm-DNA-bind_3"/>
    <property type="match status" value="1"/>
</dbReference>
<evidence type="ECO:0000256" key="3">
    <source>
        <dbReference type="ARBA" id="ARBA00023125"/>
    </source>
</evidence>
<dbReference type="EMBL" id="FNHO01000001">
    <property type="protein sequence ID" value="SDM01196.1"/>
    <property type="molecule type" value="Genomic_DNA"/>
</dbReference>
<dbReference type="PANTHER" id="PTHR30629">
    <property type="entry name" value="PROPHAGE INTEGRASE"/>
    <property type="match status" value="1"/>
</dbReference>
<keyword evidence="7" id="KW-1185">Reference proteome</keyword>
<protein>
    <submittedName>
        <fullName evidence="6">Site-specific recombinase XerD</fullName>
    </submittedName>
</protein>
<dbReference type="PANTHER" id="PTHR30629:SF2">
    <property type="entry name" value="PROPHAGE INTEGRASE INTS-RELATED"/>
    <property type="match status" value="1"/>
</dbReference>
<dbReference type="InterPro" id="IPR013762">
    <property type="entry name" value="Integrase-like_cat_sf"/>
</dbReference>
<accession>A0ABY0QWD3</accession>
<dbReference type="InterPro" id="IPR011010">
    <property type="entry name" value="DNA_brk_join_enz"/>
</dbReference>
<gene>
    <name evidence="6" type="ORF">SAMN05660875_101551</name>
</gene>
<comment type="similarity">
    <text evidence="1">Belongs to the 'phage' integrase family.</text>
</comment>
<evidence type="ECO:0000259" key="5">
    <source>
        <dbReference type="PROSITE" id="PS51898"/>
    </source>
</evidence>
<dbReference type="InterPro" id="IPR025166">
    <property type="entry name" value="Integrase_DNA_bind_dom"/>
</dbReference>
<organism evidence="6 7">
    <name type="scientific">Stutzerimonas balearica DSM 6083</name>
    <dbReference type="NCBI Taxonomy" id="1123016"/>
    <lineage>
        <taxon>Bacteria</taxon>
        <taxon>Pseudomonadati</taxon>
        <taxon>Pseudomonadota</taxon>
        <taxon>Gammaproteobacteria</taxon>
        <taxon>Pseudomonadales</taxon>
        <taxon>Pseudomonadaceae</taxon>
        <taxon>Stutzerimonas</taxon>
    </lineage>
</organism>
<dbReference type="InterPro" id="IPR050808">
    <property type="entry name" value="Phage_Integrase"/>
</dbReference>
<evidence type="ECO:0000256" key="1">
    <source>
        <dbReference type="ARBA" id="ARBA00008857"/>
    </source>
</evidence>
<dbReference type="Gene3D" id="1.10.150.130">
    <property type="match status" value="1"/>
</dbReference>
<dbReference type="Pfam" id="PF00589">
    <property type="entry name" value="Phage_integrase"/>
    <property type="match status" value="1"/>
</dbReference>
<dbReference type="Gene3D" id="3.30.160.390">
    <property type="entry name" value="Integrase, DNA-binding domain"/>
    <property type="match status" value="1"/>
</dbReference>
<dbReference type="SUPFAM" id="SSF56349">
    <property type="entry name" value="DNA breaking-rejoining enzymes"/>
    <property type="match status" value="1"/>
</dbReference>
<dbReference type="InterPro" id="IPR038488">
    <property type="entry name" value="Integrase_DNA-bd_sf"/>
</dbReference>
<keyword evidence="3" id="KW-0238">DNA-binding</keyword>
<comment type="caution">
    <text evidence="6">The sequence shown here is derived from an EMBL/GenBank/DDBJ whole genome shotgun (WGS) entry which is preliminary data.</text>
</comment>
<dbReference type="Gene3D" id="1.10.443.10">
    <property type="entry name" value="Intergrase catalytic core"/>
    <property type="match status" value="1"/>
</dbReference>
<proteinExistence type="inferred from homology"/>
<evidence type="ECO:0000313" key="6">
    <source>
        <dbReference type="EMBL" id="SDM01196.1"/>
    </source>
</evidence>
<dbReference type="PROSITE" id="PS51898">
    <property type="entry name" value="TYR_RECOMBINASE"/>
    <property type="match status" value="1"/>
</dbReference>